<dbReference type="EnsemblMetazoa" id="CapteT71659">
    <property type="protein sequence ID" value="CapteP71659"/>
    <property type="gene ID" value="CapteG71659"/>
</dbReference>
<proteinExistence type="predicted"/>
<dbReference type="EMBL" id="KB300955">
    <property type="protein sequence ID" value="ELU06066.1"/>
    <property type="molecule type" value="Genomic_DNA"/>
</dbReference>
<name>R7URR7_CAPTE</name>
<sequence length="164" mass="19458">LFINDLPDSSICPTFLFAGDTKCYTIDPDISTNRLQQDLDKKKKKKKKKHDWKMKFRPDKCNTLHFFGGKTPKYTTQSINPSTTPQKKRPWHHYHFSRPLHFSDHINDITNKASRTLNAIKRKCRHLDNDTFLTLYKAKIRPTLEYVSPVWTPHLKKHINNIER</sequence>
<dbReference type="AlphaFoldDB" id="R7URR7"/>
<evidence type="ECO:0000313" key="2">
    <source>
        <dbReference type="EnsemblMetazoa" id="CapteP71659"/>
    </source>
</evidence>
<feature type="non-terminal residue" evidence="1">
    <location>
        <position position="164"/>
    </location>
</feature>
<dbReference type="EMBL" id="AMQN01043793">
    <property type="status" value="NOT_ANNOTATED_CDS"/>
    <property type="molecule type" value="Genomic_DNA"/>
</dbReference>
<dbReference type="PANTHER" id="PTHR33332">
    <property type="entry name" value="REVERSE TRANSCRIPTASE DOMAIN-CONTAINING PROTEIN"/>
    <property type="match status" value="1"/>
</dbReference>
<dbReference type="Proteomes" id="UP000014760">
    <property type="component" value="Unassembled WGS sequence"/>
</dbReference>
<keyword evidence="3" id="KW-1185">Reference proteome</keyword>
<dbReference type="OMA" id="TANFRYL"/>
<dbReference type="HOGENOM" id="CLU_1623084_0_0_1"/>
<reference evidence="1 3" key="2">
    <citation type="journal article" date="2013" name="Nature">
        <title>Insights into bilaterian evolution from three spiralian genomes.</title>
        <authorList>
            <person name="Simakov O."/>
            <person name="Marletaz F."/>
            <person name="Cho S.J."/>
            <person name="Edsinger-Gonzales E."/>
            <person name="Havlak P."/>
            <person name="Hellsten U."/>
            <person name="Kuo D.H."/>
            <person name="Larsson T."/>
            <person name="Lv J."/>
            <person name="Arendt D."/>
            <person name="Savage R."/>
            <person name="Osoegawa K."/>
            <person name="de Jong P."/>
            <person name="Grimwood J."/>
            <person name="Chapman J.A."/>
            <person name="Shapiro H."/>
            <person name="Aerts A."/>
            <person name="Otillar R.P."/>
            <person name="Terry A.Y."/>
            <person name="Boore J.L."/>
            <person name="Grigoriev I.V."/>
            <person name="Lindberg D.R."/>
            <person name="Seaver E.C."/>
            <person name="Weisblat D.A."/>
            <person name="Putnam N.H."/>
            <person name="Rokhsar D.S."/>
        </authorList>
    </citation>
    <scope>NUCLEOTIDE SEQUENCE</scope>
    <source>
        <strain evidence="1 3">I ESC-2004</strain>
    </source>
</reference>
<accession>R7URR7</accession>
<feature type="non-terminal residue" evidence="1">
    <location>
        <position position="1"/>
    </location>
</feature>
<protein>
    <submittedName>
        <fullName evidence="1 2">Uncharacterized protein</fullName>
    </submittedName>
</protein>
<reference evidence="3" key="1">
    <citation type="submission" date="2012-12" db="EMBL/GenBank/DDBJ databases">
        <authorList>
            <person name="Hellsten U."/>
            <person name="Grimwood J."/>
            <person name="Chapman J.A."/>
            <person name="Shapiro H."/>
            <person name="Aerts A."/>
            <person name="Otillar R.P."/>
            <person name="Terry A.Y."/>
            <person name="Boore J.L."/>
            <person name="Simakov O."/>
            <person name="Marletaz F."/>
            <person name="Cho S.-J."/>
            <person name="Edsinger-Gonzales E."/>
            <person name="Havlak P."/>
            <person name="Kuo D.-H."/>
            <person name="Larsson T."/>
            <person name="Lv J."/>
            <person name="Arendt D."/>
            <person name="Savage R."/>
            <person name="Osoegawa K."/>
            <person name="de Jong P."/>
            <person name="Lindberg D.R."/>
            <person name="Seaver E.C."/>
            <person name="Weisblat D.A."/>
            <person name="Putnam N.H."/>
            <person name="Grigoriev I.V."/>
            <person name="Rokhsar D.S."/>
        </authorList>
    </citation>
    <scope>NUCLEOTIDE SEQUENCE</scope>
    <source>
        <strain evidence="3">I ESC-2004</strain>
    </source>
</reference>
<evidence type="ECO:0000313" key="1">
    <source>
        <dbReference type="EMBL" id="ELU06066.1"/>
    </source>
</evidence>
<dbReference type="OrthoDB" id="10063886at2759"/>
<reference evidence="2" key="3">
    <citation type="submission" date="2015-06" db="UniProtKB">
        <authorList>
            <consortium name="EnsemblMetazoa"/>
        </authorList>
    </citation>
    <scope>IDENTIFICATION</scope>
</reference>
<gene>
    <name evidence="1" type="ORF">CAPTEDRAFT_71659</name>
</gene>
<evidence type="ECO:0000313" key="3">
    <source>
        <dbReference type="Proteomes" id="UP000014760"/>
    </source>
</evidence>
<organism evidence="1">
    <name type="scientific">Capitella teleta</name>
    <name type="common">Polychaete worm</name>
    <dbReference type="NCBI Taxonomy" id="283909"/>
    <lineage>
        <taxon>Eukaryota</taxon>
        <taxon>Metazoa</taxon>
        <taxon>Spiralia</taxon>
        <taxon>Lophotrochozoa</taxon>
        <taxon>Annelida</taxon>
        <taxon>Polychaeta</taxon>
        <taxon>Sedentaria</taxon>
        <taxon>Scolecida</taxon>
        <taxon>Capitellidae</taxon>
        <taxon>Capitella</taxon>
    </lineage>
</organism>